<dbReference type="GO" id="GO:0015666">
    <property type="term" value="F:restriction endodeoxyribonuclease activity"/>
    <property type="evidence" value="ECO:0007669"/>
    <property type="project" value="TreeGrafter"/>
</dbReference>
<keyword evidence="3" id="KW-0255">Endonuclease</keyword>
<dbReference type="InterPro" id="IPR052906">
    <property type="entry name" value="Type_IV_Methyl-Rstrct_Enzyme"/>
</dbReference>
<dbReference type="EMBL" id="CP002514">
    <property type="protein sequence ID" value="AEP12874.1"/>
    <property type="molecule type" value="Genomic_DNA"/>
</dbReference>
<evidence type="ECO:0000313" key="3">
    <source>
        <dbReference type="EMBL" id="AEP12874.1"/>
    </source>
</evidence>
<proteinExistence type="predicted"/>
<keyword evidence="3" id="KW-0378">Hydrolase</keyword>
<dbReference type="Pfam" id="PF04471">
    <property type="entry name" value="Mrr_cat"/>
    <property type="match status" value="1"/>
</dbReference>
<organism evidence="3 4">
    <name type="scientific">Chloracidobacterium thermophilum (strain B)</name>
    <dbReference type="NCBI Taxonomy" id="981222"/>
    <lineage>
        <taxon>Bacteria</taxon>
        <taxon>Pseudomonadati</taxon>
        <taxon>Acidobacteriota</taxon>
        <taxon>Terriglobia</taxon>
        <taxon>Terriglobales</taxon>
        <taxon>Acidobacteriaceae</taxon>
        <taxon>Chloracidobacterium</taxon>
    </lineage>
</organism>
<evidence type="ECO:0000259" key="1">
    <source>
        <dbReference type="Pfam" id="PF04471"/>
    </source>
</evidence>
<dbReference type="OrthoDB" id="9803736at2"/>
<dbReference type="SUPFAM" id="SSF52980">
    <property type="entry name" value="Restriction endonuclease-like"/>
    <property type="match status" value="1"/>
</dbReference>
<sequence>MPIPDYQTLMLPLLRCFADGKEHSVQDVVNTLAREFSLTEEELRELLPSGKQPVFYSRVGWAKTYLVKARLIDKVRRSHYVITRRGREVLNENPSEIKNEFLAQFPEFTEFRRREVQKETQSKKGICKEEKTPEEVLEEAYAELRDSLAQELLNTVKKSTPAFFERLVVELLVRMGYGGSRREAARAVGQVGDEGIDGIIDQDRLGLDTIYIQAKKWDQCVGRPEIQRFVGALAGKRAKKGVFITTSSFSQEAVRYVSTIEARIVLIDGKRLAELMIDYDVGVTPVTTYQLKRVDSDYFNNG</sequence>
<dbReference type="InterPro" id="IPR025745">
    <property type="entry name" value="Mrr-like_N_dom"/>
</dbReference>
<keyword evidence="3" id="KW-0540">Nuclease</keyword>
<dbReference type="GO" id="GO:0003677">
    <property type="term" value="F:DNA binding"/>
    <property type="evidence" value="ECO:0007669"/>
    <property type="project" value="InterPro"/>
</dbReference>
<dbReference type="InterPro" id="IPR007560">
    <property type="entry name" value="Restrct_endonuc_IV_Mrr"/>
</dbReference>
<dbReference type="GO" id="GO:0009307">
    <property type="term" value="P:DNA restriction-modification system"/>
    <property type="evidence" value="ECO:0007669"/>
    <property type="project" value="InterPro"/>
</dbReference>
<evidence type="ECO:0000259" key="2">
    <source>
        <dbReference type="Pfam" id="PF14338"/>
    </source>
</evidence>
<dbReference type="InterPro" id="IPR011335">
    <property type="entry name" value="Restrct_endonuc-II-like"/>
</dbReference>
<dbReference type="STRING" id="981222.Cabther_A2134"/>
<dbReference type="PANTHER" id="PTHR30015:SF7">
    <property type="entry name" value="TYPE IV METHYL-DIRECTED RESTRICTION ENZYME ECOKMRR"/>
    <property type="match status" value="1"/>
</dbReference>
<dbReference type="Gene3D" id="3.40.1350.10">
    <property type="match status" value="1"/>
</dbReference>
<dbReference type="HOGENOM" id="CLU_063822_2_0_0"/>
<dbReference type="Pfam" id="PF14338">
    <property type="entry name" value="Mrr_N"/>
    <property type="match status" value="1"/>
</dbReference>
<evidence type="ECO:0000313" key="4">
    <source>
        <dbReference type="Proteomes" id="UP000006791"/>
    </source>
</evidence>
<name>G2LJI5_CHLTF</name>
<keyword evidence="4" id="KW-1185">Reference proteome</keyword>
<dbReference type="Proteomes" id="UP000006791">
    <property type="component" value="Chromosome 1"/>
</dbReference>
<protein>
    <submittedName>
        <fullName evidence="3">Restriction endonuclease</fullName>
    </submittedName>
</protein>
<feature type="domain" description="Restriction system protein Mrr-like N-terminal" evidence="2">
    <location>
        <begin position="6"/>
        <end position="91"/>
    </location>
</feature>
<dbReference type="PANTHER" id="PTHR30015">
    <property type="entry name" value="MRR RESTRICTION SYSTEM PROTEIN"/>
    <property type="match status" value="1"/>
</dbReference>
<dbReference type="KEGG" id="ctm:Cabther_A2134"/>
<dbReference type="InterPro" id="IPR011856">
    <property type="entry name" value="tRNA_endonuc-like_dom_sf"/>
</dbReference>
<dbReference type="RefSeq" id="WP_014100611.1">
    <property type="nucleotide sequence ID" value="NC_016024.1"/>
</dbReference>
<feature type="domain" description="Restriction endonuclease type IV Mrr" evidence="1">
    <location>
        <begin position="157"/>
        <end position="276"/>
    </location>
</feature>
<dbReference type="AlphaFoldDB" id="G2LJI5"/>
<accession>G2LJI5</accession>
<dbReference type="REBASE" id="40634">
    <property type="entry name" value="CthBMrrP"/>
</dbReference>
<gene>
    <name evidence="3" type="ordered locus">Cabther_A2134</name>
</gene>
<reference evidence="3 4" key="1">
    <citation type="journal article" date="2012" name="Environ. Microbiol.">
        <title>Complete genome of Candidatus Chloracidobacterium thermophilum, a chlorophyll-based photoheterotroph belonging to the phylum Acidobacteria.</title>
        <authorList>
            <person name="Garcia Costas A.M."/>
            <person name="Liu Z."/>
            <person name="Tomsho L.P."/>
            <person name="Schuster S.C."/>
            <person name="Ward D.M."/>
            <person name="Bryant D.A."/>
        </authorList>
    </citation>
    <scope>NUCLEOTIDE SEQUENCE [LARGE SCALE GENOMIC DNA]</scope>
    <source>
        <strain evidence="3 4">B</strain>
    </source>
</reference>